<dbReference type="Proteomes" id="UP001501094">
    <property type="component" value="Unassembled WGS sequence"/>
</dbReference>
<feature type="region of interest" description="Disordered" evidence="1">
    <location>
        <begin position="102"/>
        <end position="122"/>
    </location>
</feature>
<sequence>MSLDLVRREPAGITSRAPGSRADSAARRDAVKGTARDGAAPRSARGAHRDMTKSLKARERGRCERLAPRSSMDWADEVVFSLIPSVSHHAVALTTTGLAAGCGPAAGQAGTTALSRGNKLGE</sequence>
<name>A0ABN2N4P5_9MICO</name>
<proteinExistence type="predicted"/>
<evidence type="ECO:0000313" key="2">
    <source>
        <dbReference type="EMBL" id="GAA1851724.1"/>
    </source>
</evidence>
<gene>
    <name evidence="2" type="ORF">GCM10009751_05340</name>
</gene>
<protein>
    <submittedName>
        <fullName evidence="2">Uncharacterized protein</fullName>
    </submittedName>
</protein>
<feature type="compositionally biased region" description="Low complexity" evidence="1">
    <location>
        <begin position="102"/>
        <end position="114"/>
    </location>
</feature>
<feature type="compositionally biased region" description="Basic and acidic residues" evidence="1">
    <location>
        <begin position="47"/>
        <end position="67"/>
    </location>
</feature>
<evidence type="ECO:0000313" key="3">
    <source>
        <dbReference type="Proteomes" id="UP001501094"/>
    </source>
</evidence>
<reference evidence="2 3" key="1">
    <citation type="journal article" date="2019" name="Int. J. Syst. Evol. Microbiol.">
        <title>The Global Catalogue of Microorganisms (GCM) 10K type strain sequencing project: providing services to taxonomists for standard genome sequencing and annotation.</title>
        <authorList>
            <consortium name="The Broad Institute Genomics Platform"/>
            <consortium name="The Broad Institute Genome Sequencing Center for Infectious Disease"/>
            <person name="Wu L."/>
            <person name="Ma J."/>
        </authorList>
    </citation>
    <scope>NUCLEOTIDE SEQUENCE [LARGE SCALE GENOMIC DNA]</scope>
    <source>
        <strain evidence="2 3">JCM 14326</strain>
    </source>
</reference>
<organism evidence="2 3">
    <name type="scientific">Myceligenerans crystallogenes</name>
    <dbReference type="NCBI Taxonomy" id="316335"/>
    <lineage>
        <taxon>Bacteria</taxon>
        <taxon>Bacillati</taxon>
        <taxon>Actinomycetota</taxon>
        <taxon>Actinomycetes</taxon>
        <taxon>Micrococcales</taxon>
        <taxon>Promicromonosporaceae</taxon>
        <taxon>Myceligenerans</taxon>
    </lineage>
</organism>
<feature type="compositionally biased region" description="Basic and acidic residues" evidence="1">
    <location>
        <begin position="1"/>
        <end position="10"/>
    </location>
</feature>
<accession>A0ABN2N4P5</accession>
<feature type="compositionally biased region" description="Basic and acidic residues" evidence="1">
    <location>
        <begin position="24"/>
        <end position="35"/>
    </location>
</feature>
<feature type="region of interest" description="Disordered" evidence="1">
    <location>
        <begin position="1"/>
        <end position="68"/>
    </location>
</feature>
<keyword evidence="3" id="KW-1185">Reference proteome</keyword>
<evidence type="ECO:0000256" key="1">
    <source>
        <dbReference type="SAM" id="MobiDB-lite"/>
    </source>
</evidence>
<dbReference type="EMBL" id="BAAANL010000001">
    <property type="protein sequence ID" value="GAA1851724.1"/>
    <property type="molecule type" value="Genomic_DNA"/>
</dbReference>
<comment type="caution">
    <text evidence="2">The sequence shown here is derived from an EMBL/GenBank/DDBJ whole genome shotgun (WGS) entry which is preliminary data.</text>
</comment>